<dbReference type="OrthoDB" id="1787253at2759"/>
<evidence type="ECO:0000256" key="10">
    <source>
        <dbReference type="SAM" id="MobiDB-lite"/>
    </source>
</evidence>
<evidence type="ECO:0000313" key="11">
    <source>
        <dbReference type="EMBL" id="RVW26254.1"/>
    </source>
</evidence>
<proteinExistence type="inferred from homology"/>
<comment type="subcellular location">
    <subcellularLocation>
        <location evidence="1">Cell membrane</location>
        <topology evidence="1">Single-pass membrane protein</topology>
    </subcellularLocation>
    <subcellularLocation>
        <location evidence="2">Endoplasmic reticulum membrane</location>
        <topology evidence="2">Single-pass membrane protein</topology>
    </subcellularLocation>
</comment>
<evidence type="ECO:0000313" key="12">
    <source>
        <dbReference type="Proteomes" id="UP000288805"/>
    </source>
</evidence>
<dbReference type="PANTHER" id="PTHR32219">
    <property type="entry name" value="RNA-BINDING PROTEIN YLMH-RELATED"/>
    <property type="match status" value="1"/>
</dbReference>
<keyword evidence="7" id="KW-0175">Coiled coil</keyword>
<evidence type="ECO:0000256" key="1">
    <source>
        <dbReference type="ARBA" id="ARBA00004162"/>
    </source>
</evidence>
<evidence type="ECO:0000256" key="4">
    <source>
        <dbReference type="ARBA" id="ARBA00022692"/>
    </source>
</evidence>
<dbReference type="Proteomes" id="UP000288805">
    <property type="component" value="Unassembled WGS sequence"/>
</dbReference>
<evidence type="ECO:0000256" key="9">
    <source>
        <dbReference type="ARBA" id="ARBA00038080"/>
    </source>
</evidence>
<comment type="caution">
    <text evidence="11">The sequence shown here is derived from an EMBL/GenBank/DDBJ whole genome shotgun (WGS) entry which is preliminary data.</text>
</comment>
<protein>
    <submittedName>
        <fullName evidence="11">Uncharacterized protein</fullName>
    </submittedName>
</protein>
<dbReference type="PANTHER" id="PTHR32219:SF3">
    <property type="entry name" value="CALPONIN-LIKE DOMAIN PROTEIN"/>
    <property type="match status" value="1"/>
</dbReference>
<keyword evidence="6" id="KW-1133">Transmembrane helix</keyword>
<keyword evidence="4" id="KW-0812">Transmembrane</keyword>
<evidence type="ECO:0000256" key="8">
    <source>
        <dbReference type="ARBA" id="ARBA00023136"/>
    </source>
</evidence>
<evidence type="ECO:0000256" key="3">
    <source>
        <dbReference type="ARBA" id="ARBA00022475"/>
    </source>
</evidence>
<gene>
    <name evidence="11" type="ORF">CK203_108878</name>
</gene>
<dbReference type="AlphaFoldDB" id="A0A438CSS6"/>
<feature type="compositionally biased region" description="Basic and acidic residues" evidence="10">
    <location>
        <begin position="187"/>
        <end position="213"/>
    </location>
</feature>
<dbReference type="GO" id="GO:0005886">
    <property type="term" value="C:plasma membrane"/>
    <property type="evidence" value="ECO:0007669"/>
    <property type="project" value="UniProtKB-SubCell"/>
</dbReference>
<dbReference type="EMBL" id="QGNW01002023">
    <property type="protein sequence ID" value="RVW26254.1"/>
    <property type="molecule type" value="Genomic_DNA"/>
</dbReference>
<reference evidence="11 12" key="1">
    <citation type="journal article" date="2018" name="PLoS Genet.">
        <title>Population sequencing reveals clonal diversity and ancestral inbreeding in the grapevine cultivar Chardonnay.</title>
        <authorList>
            <person name="Roach M.J."/>
            <person name="Johnson D.L."/>
            <person name="Bohlmann J."/>
            <person name="van Vuuren H.J."/>
            <person name="Jones S.J."/>
            <person name="Pretorius I.S."/>
            <person name="Schmidt S.A."/>
            <person name="Borneman A.R."/>
        </authorList>
    </citation>
    <scope>NUCLEOTIDE SEQUENCE [LARGE SCALE GENOMIC DNA]</scope>
    <source>
        <strain evidence="12">cv. Chardonnay</strain>
        <tissue evidence="11">Leaf</tissue>
    </source>
</reference>
<keyword evidence="5" id="KW-0256">Endoplasmic reticulum</keyword>
<comment type="similarity">
    <text evidence="9">Belongs to the plant Proton pump-interactor protein family.</text>
</comment>
<organism evidence="11 12">
    <name type="scientific">Vitis vinifera</name>
    <name type="common">Grape</name>
    <dbReference type="NCBI Taxonomy" id="29760"/>
    <lineage>
        <taxon>Eukaryota</taxon>
        <taxon>Viridiplantae</taxon>
        <taxon>Streptophyta</taxon>
        <taxon>Embryophyta</taxon>
        <taxon>Tracheophyta</taxon>
        <taxon>Spermatophyta</taxon>
        <taxon>Magnoliopsida</taxon>
        <taxon>eudicotyledons</taxon>
        <taxon>Gunneridae</taxon>
        <taxon>Pentapetalae</taxon>
        <taxon>rosids</taxon>
        <taxon>Vitales</taxon>
        <taxon>Vitaceae</taxon>
        <taxon>Viteae</taxon>
        <taxon>Vitis</taxon>
    </lineage>
</organism>
<dbReference type="InterPro" id="IPR055282">
    <property type="entry name" value="PPI1-4"/>
</dbReference>
<accession>A0A438CSS6</accession>
<evidence type="ECO:0000256" key="7">
    <source>
        <dbReference type="ARBA" id="ARBA00023054"/>
    </source>
</evidence>
<keyword evidence="3" id="KW-1003">Cell membrane</keyword>
<evidence type="ECO:0000256" key="5">
    <source>
        <dbReference type="ARBA" id="ARBA00022824"/>
    </source>
</evidence>
<keyword evidence="8" id="KW-0472">Membrane</keyword>
<evidence type="ECO:0000256" key="6">
    <source>
        <dbReference type="ARBA" id="ARBA00022989"/>
    </source>
</evidence>
<sequence length="258" mass="28690">MVPDAYKVLDKIRVLSYTLLFVHTALQTGLDSSSKVEIARHLGGIWNWVPLNNCRMRMFPASYSSQDLLWQPAISEPSASVTGCLIFNKFKILMCEEQSLNQTVEEIGLLTWDQTRNRSRLRILDGHSFVPGKLPPLLPNSNSPNERTDRSLFASTKDTSVPAVLTVEQVKQMPATGAVSAPVSGRGEIEGSEEKEHKQTEKEEELARKVGELRSEEEAAMLKEQSLLEEKANVKEALERKQGTAEKANSFVSAATFS</sequence>
<feature type="region of interest" description="Disordered" evidence="10">
    <location>
        <begin position="239"/>
        <end position="258"/>
    </location>
</feature>
<evidence type="ECO:0000256" key="2">
    <source>
        <dbReference type="ARBA" id="ARBA00004389"/>
    </source>
</evidence>
<dbReference type="GO" id="GO:0005789">
    <property type="term" value="C:endoplasmic reticulum membrane"/>
    <property type="evidence" value="ECO:0007669"/>
    <property type="project" value="UniProtKB-SubCell"/>
</dbReference>
<name>A0A438CSS6_VITVI</name>
<feature type="region of interest" description="Disordered" evidence="10">
    <location>
        <begin position="175"/>
        <end position="213"/>
    </location>
</feature>